<evidence type="ECO:0000313" key="1">
    <source>
        <dbReference type="EMBL" id="MBK6266100.1"/>
    </source>
</evidence>
<dbReference type="AlphaFoldDB" id="A0A934X0C6"/>
<reference evidence="1" key="1">
    <citation type="submission" date="2021-01" db="EMBL/GenBank/DDBJ databases">
        <title>Marivirga aurantiaca sp. nov., isolated from intertidal surface sediments.</title>
        <authorList>
            <person name="Zhang M."/>
        </authorList>
    </citation>
    <scope>NUCLEOTIDE SEQUENCE</scope>
    <source>
        <strain evidence="1">S37H4</strain>
    </source>
</reference>
<name>A0A934X0C6_9BACT</name>
<dbReference type="PROSITE" id="PS51257">
    <property type="entry name" value="PROKAR_LIPOPROTEIN"/>
    <property type="match status" value="1"/>
</dbReference>
<dbReference type="EMBL" id="JAEQBW010000006">
    <property type="protein sequence ID" value="MBK6266100.1"/>
    <property type="molecule type" value="Genomic_DNA"/>
</dbReference>
<protein>
    <submittedName>
        <fullName evidence="1">Uncharacterized protein</fullName>
    </submittedName>
</protein>
<keyword evidence="2" id="KW-1185">Reference proteome</keyword>
<sequence length="298" mass="33961">MKKPINALFLRVKICALIFPLFLLSCNKDVMFVDDLFGMSGGNELLNISYQLETHEFNEYLNGGGIASTNREAPIVKREKIEIKLMNTGEVEMFSESLIPSIQTGDINESLPSTNAEIKFQHYKNGMMHLYDANRKLLDEFELPEINQLFNEVFVQVQNGAINESYLQSTISGGVMFMMPKDFDPAANTQGRIADPLKNDYDDSPYYNVLRNKFTDGTGIERTNELIIHKGTNTLRYASVYDADLSVVARSIFQYKDENGIPKLDYAHEEHYETDENGDFFKSVTLSNYEDFTITINL</sequence>
<accession>A0A934X0C6</accession>
<dbReference type="RefSeq" id="WP_201431780.1">
    <property type="nucleotide sequence ID" value="NZ_JAEQBW010000006.1"/>
</dbReference>
<proteinExistence type="predicted"/>
<comment type="caution">
    <text evidence="1">The sequence shown here is derived from an EMBL/GenBank/DDBJ whole genome shotgun (WGS) entry which is preliminary data.</text>
</comment>
<dbReference type="Proteomes" id="UP000611723">
    <property type="component" value="Unassembled WGS sequence"/>
</dbReference>
<gene>
    <name evidence="1" type="ORF">JKA74_13735</name>
</gene>
<organism evidence="1 2">
    <name type="scientific">Marivirga aurantiaca</name>
    <dbReference type="NCBI Taxonomy" id="2802615"/>
    <lineage>
        <taxon>Bacteria</taxon>
        <taxon>Pseudomonadati</taxon>
        <taxon>Bacteroidota</taxon>
        <taxon>Cytophagia</taxon>
        <taxon>Cytophagales</taxon>
        <taxon>Marivirgaceae</taxon>
        <taxon>Marivirga</taxon>
    </lineage>
</organism>
<evidence type="ECO:0000313" key="2">
    <source>
        <dbReference type="Proteomes" id="UP000611723"/>
    </source>
</evidence>